<feature type="signal peptide" evidence="6">
    <location>
        <begin position="1"/>
        <end position="23"/>
    </location>
</feature>
<dbReference type="KEGG" id="rhoz:GXP67_02020"/>
<proteinExistence type="inferred from homology"/>
<protein>
    <submittedName>
        <fullName evidence="9">RagB/SusD family nutrient uptake outer membrane protein</fullName>
    </submittedName>
</protein>
<dbReference type="AlphaFoldDB" id="A0A6C0GCA3"/>
<evidence type="ECO:0000256" key="2">
    <source>
        <dbReference type="ARBA" id="ARBA00006275"/>
    </source>
</evidence>
<feature type="domain" description="RagB/SusD" evidence="7">
    <location>
        <begin position="341"/>
        <end position="417"/>
    </location>
</feature>
<dbReference type="SUPFAM" id="SSF48452">
    <property type="entry name" value="TPR-like"/>
    <property type="match status" value="1"/>
</dbReference>
<dbReference type="EMBL" id="CP048222">
    <property type="protein sequence ID" value="QHT65527.1"/>
    <property type="molecule type" value="Genomic_DNA"/>
</dbReference>
<dbReference type="GO" id="GO:0009279">
    <property type="term" value="C:cell outer membrane"/>
    <property type="evidence" value="ECO:0007669"/>
    <property type="project" value="UniProtKB-SubCell"/>
</dbReference>
<evidence type="ECO:0000256" key="4">
    <source>
        <dbReference type="ARBA" id="ARBA00023136"/>
    </source>
</evidence>
<keyword evidence="4" id="KW-0472">Membrane</keyword>
<dbReference type="InterPro" id="IPR012944">
    <property type="entry name" value="SusD_RagB_dom"/>
</dbReference>
<dbReference type="InterPro" id="IPR033985">
    <property type="entry name" value="SusD-like_N"/>
</dbReference>
<accession>A0A6C0GCA3</accession>
<comment type="subcellular location">
    <subcellularLocation>
        <location evidence="1">Cell outer membrane</location>
    </subcellularLocation>
</comment>
<reference evidence="9 10" key="1">
    <citation type="submission" date="2020-01" db="EMBL/GenBank/DDBJ databases">
        <authorList>
            <person name="Kim M.K."/>
        </authorList>
    </citation>
    <scope>NUCLEOTIDE SEQUENCE [LARGE SCALE GENOMIC DNA]</scope>
    <source>
        <strain evidence="9 10">172606-1</strain>
    </source>
</reference>
<sequence length="449" mass="49168">MKKSIIYKLVIASISVFSLLSGCADKLDVQPVNTVDAKEAVKTSSDVIALLVGAYDAMGDADVYGGNVLRDAELMGDDGEIFWDGTFVAPEEIFRKSLLKNNDQANVTWSDSYEVINIANNVLDNLSVVEEAERERVEGEAKFIRGVMFFELVRTYAPAFTDGNPASNPGVPLILAPTKVIGESAKAARNTVQEVYTQVIADLTSAESLLPESNGFFATTYAAAGMLSRVYMMQQNYQAAADAANRVIDSGEFELVSDYAGEFNNGSNTDEDIFAIQVTSQDGVNEMNTFFGAAEYAGRGDIIIEDAHLAMYEEGDERFNLFYEDESGVIRTGKWINQFGNVGIIRLAEMYLTRAEANFRAGAAVGDTPVNDINVIRERAGLDPLAAVTIDDIMRERRLELAFEGHLIHDIKRTKGSVGDLPYNSTKLVFPIPQRETDVNPNLTQNAGY</sequence>
<dbReference type="InterPro" id="IPR011990">
    <property type="entry name" value="TPR-like_helical_dom_sf"/>
</dbReference>
<gene>
    <name evidence="9" type="ORF">GXP67_02020</name>
</gene>
<evidence type="ECO:0000313" key="10">
    <source>
        <dbReference type="Proteomes" id="UP000480178"/>
    </source>
</evidence>
<keyword evidence="3 6" id="KW-0732">Signal</keyword>
<keyword evidence="5" id="KW-0998">Cell outer membrane</keyword>
<evidence type="ECO:0000313" key="9">
    <source>
        <dbReference type="EMBL" id="QHT65527.1"/>
    </source>
</evidence>
<dbReference type="Gene3D" id="1.25.40.390">
    <property type="match status" value="1"/>
</dbReference>
<dbReference type="Proteomes" id="UP000480178">
    <property type="component" value="Chromosome"/>
</dbReference>
<dbReference type="PROSITE" id="PS51257">
    <property type="entry name" value="PROKAR_LIPOPROTEIN"/>
    <property type="match status" value="1"/>
</dbReference>
<dbReference type="Pfam" id="PF14322">
    <property type="entry name" value="SusD-like_3"/>
    <property type="match status" value="1"/>
</dbReference>
<evidence type="ECO:0000259" key="8">
    <source>
        <dbReference type="Pfam" id="PF14322"/>
    </source>
</evidence>
<evidence type="ECO:0000256" key="1">
    <source>
        <dbReference type="ARBA" id="ARBA00004442"/>
    </source>
</evidence>
<dbReference type="RefSeq" id="WP_162441611.1">
    <property type="nucleotide sequence ID" value="NZ_CP048222.1"/>
</dbReference>
<evidence type="ECO:0000259" key="7">
    <source>
        <dbReference type="Pfam" id="PF07980"/>
    </source>
</evidence>
<feature type="chain" id="PRO_5025465655" evidence="6">
    <location>
        <begin position="24"/>
        <end position="449"/>
    </location>
</feature>
<evidence type="ECO:0000256" key="3">
    <source>
        <dbReference type="ARBA" id="ARBA00022729"/>
    </source>
</evidence>
<dbReference type="CDD" id="cd08977">
    <property type="entry name" value="SusD"/>
    <property type="match status" value="1"/>
</dbReference>
<evidence type="ECO:0000256" key="5">
    <source>
        <dbReference type="ARBA" id="ARBA00023237"/>
    </source>
</evidence>
<feature type="domain" description="SusD-like N-terminal" evidence="8">
    <location>
        <begin position="100"/>
        <end position="232"/>
    </location>
</feature>
<organism evidence="9 10">
    <name type="scientific">Rhodocytophaga rosea</name>
    <dbReference type="NCBI Taxonomy" id="2704465"/>
    <lineage>
        <taxon>Bacteria</taxon>
        <taxon>Pseudomonadati</taxon>
        <taxon>Bacteroidota</taxon>
        <taxon>Cytophagia</taxon>
        <taxon>Cytophagales</taxon>
        <taxon>Rhodocytophagaceae</taxon>
        <taxon>Rhodocytophaga</taxon>
    </lineage>
</organism>
<keyword evidence="10" id="KW-1185">Reference proteome</keyword>
<comment type="similarity">
    <text evidence="2">Belongs to the SusD family.</text>
</comment>
<name>A0A6C0GCA3_9BACT</name>
<evidence type="ECO:0000256" key="6">
    <source>
        <dbReference type="SAM" id="SignalP"/>
    </source>
</evidence>
<dbReference type="Pfam" id="PF07980">
    <property type="entry name" value="SusD_RagB"/>
    <property type="match status" value="1"/>
</dbReference>